<accession>A0A553I8W1</accession>
<dbReference type="Gene3D" id="3.40.50.720">
    <property type="entry name" value="NAD(P)-binding Rossmann-like Domain"/>
    <property type="match status" value="1"/>
</dbReference>
<dbReference type="Proteomes" id="UP000319160">
    <property type="component" value="Unassembled WGS sequence"/>
</dbReference>
<dbReference type="InterPro" id="IPR002347">
    <property type="entry name" value="SDR_fam"/>
</dbReference>
<dbReference type="PANTHER" id="PTHR43975:SF2">
    <property type="entry name" value="EG:BACR7A4.14 PROTEIN-RELATED"/>
    <property type="match status" value="1"/>
</dbReference>
<keyword evidence="3" id="KW-1185">Reference proteome</keyword>
<gene>
    <name evidence="2" type="ORF">FHL15_002551</name>
</gene>
<dbReference type="InterPro" id="IPR036291">
    <property type="entry name" value="NAD(P)-bd_dom_sf"/>
</dbReference>
<dbReference type="PANTHER" id="PTHR43975">
    <property type="entry name" value="ZGC:101858"/>
    <property type="match status" value="1"/>
</dbReference>
<name>A0A553I8W1_9PEZI</name>
<dbReference type="STRING" id="2512241.A0A553I8W1"/>
<feature type="transmembrane region" description="Helical" evidence="1">
    <location>
        <begin position="20"/>
        <end position="40"/>
    </location>
</feature>
<keyword evidence="1" id="KW-0812">Transmembrane</keyword>
<evidence type="ECO:0000313" key="2">
    <source>
        <dbReference type="EMBL" id="TRX96649.1"/>
    </source>
</evidence>
<organism evidence="2 3">
    <name type="scientific">Xylaria flabelliformis</name>
    <dbReference type="NCBI Taxonomy" id="2512241"/>
    <lineage>
        <taxon>Eukaryota</taxon>
        <taxon>Fungi</taxon>
        <taxon>Dikarya</taxon>
        <taxon>Ascomycota</taxon>
        <taxon>Pezizomycotina</taxon>
        <taxon>Sordariomycetes</taxon>
        <taxon>Xylariomycetidae</taxon>
        <taxon>Xylariales</taxon>
        <taxon>Xylariaceae</taxon>
        <taxon>Xylaria</taxon>
    </lineage>
</organism>
<dbReference type="AlphaFoldDB" id="A0A553I8W1"/>
<dbReference type="EMBL" id="VFLP01000010">
    <property type="protein sequence ID" value="TRX96649.1"/>
    <property type="molecule type" value="Genomic_DNA"/>
</dbReference>
<dbReference type="OrthoDB" id="191139at2759"/>
<reference evidence="3" key="1">
    <citation type="submission" date="2019-06" db="EMBL/GenBank/DDBJ databases">
        <title>Draft genome sequence of the griseofulvin-producing fungus Xylaria cubensis strain G536.</title>
        <authorList>
            <person name="Mead M.E."/>
            <person name="Raja H.A."/>
            <person name="Steenwyk J.L."/>
            <person name="Knowles S.L."/>
            <person name="Oberlies N.H."/>
            <person name="Rokas A."/>
        </authorList>
    </citation>
    <scope>NUCLEOTIDE SEQUENCE [LARGE SCALE GENOMIC DNA]</scope>
    <source>
        <strain evidence="3">G536</strain>
    </source>
</reference>
<dbReference type="SUPFAM" id="SSF51735">
    <property type="entry name" value="NAD(P)-binding Rossmann-fold domains"/>
    <property type="match status" value="1"/>
</dbReference>
<comment type="caution">
    <text evidence="2">The sequence shown here is derived from an EMBL/GenBank/DDBJ whole genome shotgun (WGS) entry which is preliminary data.</text>
</comment>
<evidence type="ECO:0000256" key="1">
    <source>
        <dbReference type="SAM" id="Phobius"/>
    </source>
</evidence>
<keyword evidence="1" id="KW-0472">Membrane</keyword>
<keyword evidence="1" id="KW-1133">Transmembrane helix</keyword>
<sequence length="113" mass="12303">MLGSSNKFDPNTDVPDLSGRVYVLIGGSIGIGYGVAAHILQHNCEKLCLAGKKEEHLIEAYKSLRSYGDVSRVDLIQCEFEDLQHTHEVVQKLASQLQRLDALILNAGLGVGL</sequence>
<dbReference type="Pfam" id="PF00106">
    <property type="entry name" value="adh_short"/>
    <property type="match status" value="1"/>
</dbReference>
<evidence type="ECO:0008006" key="4">
    <source>
        <dbReference type="Google" id="ProtNLM"/>
    </source>
</evidence>
<evidence type="ECO:0000313" key="3">
    <source>
        <dbReference type="Proteomes" id="UP000319160"/>
    </source>
</evidence>
<proteinExistence type="predicted"/>
<protein>
    <recommendedName>
        <fullName evidence="4">Ketoreductase (KR) domain-containing protein</fullName>
    </recommendedName>
</protein>